<keyword evidence="3" id="KW-0479">Metal-binding</keyword>
<feature type="domain" description="Thioredoxin" evidence="6">
    <location>
        <begin position="56"/>
        <end position="207"/>
    </location>
</feature>
<dbReference type="InterPro" id="IPR036249">
    <property type="entry name" value="Thioredoxin-like_sf"/>
</dbReference>
<dbReference type="CDD" id="cd02968">
    <property type="entry name" value="SCO"/>
    <property type="match status" value="1"/>
</dbReference>
<reference evidence="8" key="1">
    <citation type="journal article" date="2013" name="Genome Biol. Evol.">
        <title>The genome sequence of Streptomyces lividans 66 reveals a novel tRNA-dependent peptide biosynthetic system within a metal-related genomic island.</title>
        <authorList>
            <person name="Cruz-Morales P."/>
            <person name="Vijgenboom E."/>
            <person name="Iruegas-Bocardo F."/>
            <person name="Girard G."/>
            <person name="Yanez-Guerra L.A."/>
            <person name="Ramos-Aboites H.E."/>
            <person name="Pernodet J.L."/>
            <person name="Anne J."/>
            <person name="van Wezel G.P."/>
            <person name="Barona-Gomez F."/>
        </authorList>
    </citation>
    <scope>NUCLEOTIDE SEQUENCE [LARGE SCALE GENOMIC DNA]</scope>
    <source>
        <strain evidence="8">1326</strain>
    </source>
</reference>
<dbReference type="PROSITE" id="PS51257">
    <property type="entry name" value="PROKAR_LIPOPROTEIN"/>
    <property type="match status" value="1"/>
</dbReference>
<evidence type="ECO:0000313" key="8">
    <source>
        <dbReference type="Proteomes" id="UP000014062"/>
    </source>
</evidence>
<gene>
    <name evidence="7" type="ORF">SLI_1067</name>
</gene>
<feature type="signal peptide" evidence="5">
    <location>
        <begin position="1"/>
        <end position="24"/>
    </location>
</feature>
<protein>
    <submittedName>
        <fullName evidence="7">Cytochrome oxidase biogenesis protein Sco1/SenC/PrrC, putative copper metallochaperone</fullName>
    </submittedName>
</protein>
<feature type="binding site" evidence="3">
    <location>
        <position position="99"/>
    </location>
    <ligand>
        <name>Cu cation</name>
        <dbReference type="ChEBI" id="CHEBI:23378"/>
    </ligand>
</feature>
<keyword evidence="2 3" id="KW-0186">Copper</keyword>
<evidence type="ECO:0000256" key="4">
    <source>
        <dbReference type="PIRSR" id="PIRSR603782-2"/>
    </source>
</evidence>
<feature type="disulfide bond" description="Redox-active" evidence="4">
    <location>
        <begin position="95"/>
        <end position="99"/>
    </location>
</feature>
<evidence type="ECO:0000256" key="1">
    <source>
        <dbReference type="ARBA" id="ARBA00010996"/>
    </source>
</evidence>
<comment type="similarity">
    <text evidence="1">Belongs to the SCO1/2 family.</text>
</comment>
<evidence type="ECO:0000259" key="6">
    <source>
        <dbReference type="PROSITE" id="PS51352"/>
    </source>
</evidence>
<dbReference type="InterPro" id="IPR003782">
    <property type="entry name" value="SCO1/SenC"/>
</dbReference>
<sequence>MHHRTRPIRLTTTVLATAAAVLLAGCGTSGTDHHGKEEPAAAVSQLDTSPYRGTALDSGFTKPDLVLTDTTGKPFDLRKQTTGKTTLLFFGYTNCPDVCPTTMGDISLALSKQLKTVKDNVRVIFITTDPERDTPKSLGKWLESFGPNFIGLSGDLAKVKTAARSIGISVEEPKEHQDGTVTSDHGAQVAAFLPADDEAHVIYTAGTTTDDYAHDLPLLVKSTR</sequence>
<dbReference type="PROSITE" id="PS51352">
    <property type="entry name" value="THIOREDOXIN_2"/>
    <property type="match status" value="1"/>
</dbReference>
<evidence type="ECO:0000313" key="7">
    <source>
        <dbReference type="EMBL" id="EOY45784.1"/>
    </source>
</evidence>
<dbReference type="AlphaFoldDB" id="A0A7U9DKT1"/>
<dbReference type="EMBL" id="CM001889">
    <property type="protein sequence ID" value="EOY45784.1"/>
    <property type="molecule type" value="Genomic_DNA"/>
</dbReference>
<feature type="binding site" evidence="3">
    <location>
        <position position="185"/>
    </location>
    <ligand>
        <name>Cu cation</name>
        <dbReference type="ChEBI" id="CHEBI:23378"/>
    </ligand>
</feature>
<dbReference type="GO" id="GO:0046872">
    <property type="term" value="F:metal ion binding"/>
    <property type="evidence" value="ECO:0007669"/>
    <property type="project" value="UniProtKB-KW"/>
</dbReference>
<feature type="chain" id="PRO_5038480764" evidence="5">
    <location>
        <begin position="25"/>
        <end position="224"/>
    </location>
</feature>
<dbReference type="SUPFAM" id="SSF52833">
    <property type="entry name" value="Thioredoxin-like"/>
    <property type="match status" value="1"/>
</dbReference>
<evidence type="ECO:0000256" key="5">
    <source>
        <dbReference type="SAM" id="SignalP"/>
    </source>
</evidence>
<organism evidence="7 8">
    <name type="scientific">Streptomyces lividans 1326</name>
    <dbReference type="NCBI Taxonomy" id="1200984"/>
    <lineage>
        <taxon>Bacteria</taxon>
        <taxon>Bacillati</taxon>
        <taxon>Actinomycetota</taxon>
        <taxon>Actinomycetes</taxon>
        <taxon>Kitasatosporales</taxon>
        <taxon>Streptomycetaceae</taxon>
        <taxon>Streptomyces</taxon>
    </lineage>
</organism>
<dbReference type="Pfam" id="PF02630">
    <property type="entry name" value="SCO1-SenC"/>
    <property type="match status" value="1"/>
</dbReference>
<dbReference type="PANTHER" id="PTHR12151:SF25">
    <property type="entry name" value="LINALOOL DEHYDRATASE_ISOMERASE DOMAIN-CONTAINING PROTEIN"/>
    <property type="match status" value="1"/>
</dbReference>
<feature type="binding site" evidence="3">
    <location>
        <position position="95"/>
    </location>
    <ligand>
        <name>Cu cation</name>
        <dbReference type="ChEBI" id="CHEBI:23378"/>
    </ligand>
</feature>
<proteinExistence type="inferred from homology"/>
<dbReference type="PANTHER" id="PTHR12151">
    <property type="entry name" value="ELECTRON TRANSPORT PROTIN SCO1/SENC FAMILY MEMBER"/>
    <property type="match status" value="1"/>
</dbReference>
<accession>A0A7U9DKT1</accession>
<dbReference type="Proteomes" id="UP000014062">
    <property type="component" value="Chromosome"/>
</dbReference>
<name>A0A7U9DKT1_STRLI</name>
<evidence type="ECO:0000256" key="3">
    <source>
        <dbReference type="PIRSR" id="PIRSR603782-1"/>
    </source>
</evidence>
<dbReference type="RefSeq" id="WP_016325481.1">
    <property type="nucleotide sequence ID" value="NZ_CM001889.1"/>
</dbReference>
<dbReference type="Gene3D" id="3.40.30.10">
    <property type="entry name" value="Glutaredoxin"/>
    <property type="match status" value="1"/>
</dbReference>
<keyword evidence="4" id="KW-1015">Disulfide bond</keyword>
<keyword evidence="5" id="KW-0732">Signal</keyword>
<evidence type="ECO:0000256" key="2">
    <source>
        <dbReference type="ARBA" id="ARBA00023008"/>
    </source>
</evidence>
<dbReference type="InterPro" id="IPR013766">
    <property type="entry name" value="Thioredoxin_domain"/>
</dbReference>